<name>A0A3G7UBY4_9PSED</name>
<reference evidence="2 3" key="1">
    <citation type="submission" date="2018-03" db="EMBL/GenBank/DDBJ databases">
        <title>Diversity of phytobeneficial traits revealed by whole-genome analysis of worldwide-isolated phenazine-producing Pseudomonas spp.</title>
        <authorList>
            <person name="Biessy A."/>
            <person name="Novinscak A."/>
            <person name="Blom J."/>
            <person name="Leger G."/>
            <person name="Thomashow L.S."/>
            <person name="Cazorla F.M."/>
            <person name="Josic D."/>
            <person name="Filion M."/>
        </authorList>
    </citation>
    <scope>NUCLEOTIDE SEQUENCE [LARGE SCALE GENOMIC DNA]</scope>
    <source>
        <strain evidence="2 3">30B</strain>
    </source>
</reference>
<evidence type="ECO:0000313" key="3">
    <source>
        <dbReference type="Proteomes" id="UP000268696"/>
    </source>
</evidence>
<organism evidence="2 3">
    <name type="scientific">Pseudomonas synxantha</name>
    <dbReference type="NCBI Taxonomy" id="47883"/>
    <lineage>
        <taxon>Bacteria</taxon>
        <taxon>Pseudomonadati</taxon>
        <taxon>Pseudomonadota</taxon>
        <taxon>Gammaproteobacteria</taxon>
        <taxon>Pseudomonadales</taxon>
        <taxon>Pseudomonadaceae</taxon>
        <taxon>Pseudomonas</taxon>
    </lineage>
</organism>
<sequence>MRIFFAPLVLGLVLAQSAEAASRLGEGALGMPSTLPIDSRCSLSMGGNVIDYGTQSRWQLRDAPSGRNSVTFGKRTLTLSVACSYTQSIRLTLRGERSTSGDLRYGDRGSMIVRLFDAQMDGQSVQIIGTTPDGVINGAAADSRLLQPGESFAAIANGQLVRGKTFTAHLEIEPTLPEADARVSARQMNEANLTLELMN</sequence>
<dbReference type="EMBL" id="CP027754">
    <property type="protein sequence ID" value="AZE56894.1"/>
    <property type="molecule type" value="Genomic_DNA"/>
</dbReference>
<dbReference type="AlphaFoldDB" id="A0A3G7UBY4"/>
<protein>
    <recommendedName>
        <fullName evidence="4">Beta-fimbriae major subunit</fullName>
    </recommendedName>
</protein>
<evidence type="ECO:0008006" key="4">
    <source>
        <dbReference type="Google" id="ProtNLM"/>
    </source>
</evidence>
<proteinExistence type="predicted"/>
<feature type="signal peptide" evidence="1">
    <location>
        <begin position="1"/>
        <end position="20"/>
    </location>
</feature>
<dbReference type="InterPro" id="IPR010546">
    <property type="entry name" value="DUF1120"/>
</dbReference>
<dbReference type="Proteomes" id="UP000268696">
    <property type="component" value="Chromosome"/>
</dbReference>
<keyword evidence="1" id="KW-0732">Signal</keyword>
<accession>A0A3G7UBY4</accession>
<evidence type="ECO:0000256" key="1">
    <source>
        <dbReference type="SAM" id="SignalP"/>
    </source>
</evidence>
<evidence type="ECO:0000313" key="2">
    <source>
        <dbReference type="EMBL" id="AZE56894.1"/>
    </source>
</evidence>
<gene>
    <name evidence="2" type="ORF">C4K03_4756</name>
</gene>
<feature type="chain" id="PRO_5018019185" description="Beta-fimbriae major subunit" evidence="1">
    <location>
        <begin position="21"/>
        <end position="199"/>
    </location>
</feature>
<dbReference type="RefSeq" id="WP_124379084.1">
    <property type="nucleotide sequence ID" value="NZ_CP027754.1"/>
</dbReference>
<dbReference type="Pfam" id="PF06551">
    <property type="entry name" value="DUF1120"/>
    <property type="match status" value="1"/>
</dbReference>